<evidence type="ECO:0000259" key="4">
    <source>
        <dbReference type="PROSITE" id="PS50853"/>
    </source>
</evidence>
<feature type="domain" description="SLH" evidence="5">
    <location>
        <begin position="1632"/>
        <end position="1692"/>
    </location>
</feature>
<dbReference type="InterPro" id="IPR004843">
    <property type="entry name" value="Calcineurin-like_PHP"/>
</dbReference>
<feature type="domain" description="SLH" evidence="5">
    <location>
        <begin position="1761"/>
        <end position="1822"/>
    </location>
</feature>
<dbReference type="Pfam" id="PF00149">
    <property type="entry name" value="Metallophos"/>
    <property type="match status" value="1"/>
</dbReference>
<sequence length="1822" mass="196440">MVSRRMPVIRRILCTLLVCALLTGLLPAAFAAGSDPDFSAPADKVLISQTNYPIVNGLTESQVILNNASGSAQVLGYMATITPGASVKLKASYPNYYTAGSTAESRAETAKNLGWDLKTTTSQAAAYEAATGETVVTAVNADYYNMQTAQCRGYLIMEGHLIQTHENDDWLEPYFAVLKDGSYDIRDYGTPTDDVAEAISGPFWLLKDGKIQDGLDASYKAPRNSIGLKEDGTLVIFMADGRQGLSDGMTVYEMAEVLQAQGCVKAIYLDGGGSATYASRHEGSNKLTIQNHPSDGPERVVASTLMIVSTAQPTGRFDHAALSPKNDLFLAGASVQFTATGVDSNGYPADLPANVSWGLEDSSFGTIDANGLFRSNGKCGTVTAQLLQGKTVLGTTSVEVQEPEELFFAAETLNLSFQESSDLGLTAKSGTRLMDMGGYVFDWTIMPTDPGKQPSDIGSFSGNTFTAVKARETLEADITVSYTKHDGTKLTDSIHVEIGRMPQVLLDFEPDAEGKLMQGAEYDWGNAQYGAKFGDENMELTFINWDKETNAPATVTEKGPFQFGGTYIGDYTDETYYPACYVLGSAGYSLFTWHASYMKEHSATVQVVNGDEGETRFGDYSMRLDYDYTDLLPGYRNVNEYLYYADTSDAAKTDLYSGISLDGSPSGLGVWVYAPKGTPNYWLWTQIAYYDEASGTYKRSYLHFTTQEGRSLQYTGIYWEGWMYCEADLRPFAKYVTKDHPLKILNGQPLVLLTYIPGGSANENGDKIPMGSMTSGSLYFDNFRVVYGDTVDDLENPVIDAVKAGAAELAGDGTTELKTNRLTLTAEFHDPAGENATGISPAKTSISVDGQRQTLTASTESSASVSVLLPNGTHSVTVSVCDGFGNVTTETRYFTVNAASTAYGTVTLTGEANAVIGEDYALTLNAAGSRKIGSVTMELRLTDTFGAPEVSFENGYTGTYTYEKNVLKLQATSASPKLGAIATVKFHVPSAAARGSLLTYTLEKGSFTDGGTTLSFAQPAQNVGVTAAYELTADIMTVGGNGKLYVKTADGKAPGRVQIYTVVDGQEDTLLGTTNAAGVLVTNRFCQTAGEKFTVYAKGEAGLSFRCSGVTNGIGSTEVAPTNIRLNAVQAPATTQNISWFAAPDYTARNAVVQYTTEEAYISGNYSFTTVQGTSTVRSFTDGYQASLVNSVTLTGLTPATTYSYRVGDGVEGHWSDVRTFTTAESGAETSFFVMGDTQLSGNVEADAADIEVIHQIAEAIGNANTDFGIQTGDFIDNAGSLTAWNEILDVFSDDFPASPIVQVLGNHEYYGDLSAGHAMNIFGTPDADYYSVEYGNVYIAVVNCNADLNAAAAWLQEDAAKTTCEWKLLTVHQPPYYTNPKGSSAAYNRILPAAIDAAGIDVVFSGHDHAYARTEQLTGGEVAENGTTYVICGDMGEKSRDVNYAAVDDPAFHFAKISQSYQALYLLVNTTRSELTVTAYDLNGSVVDTFTVEHDNACRDGHSFVFDRLHKTLICSVCGEAAPANYTGWATDKTSGKQMYFLAGEYKTGWMLIGTAAYHFDLKNGTMHKTTILEDVPTTCSVQGHLSVKCECGETYETKYDKPSGHSFSKVVADDGTVYYHCDRCGKISTMDMPFVDVDDTDWFAEAVYYCYQNSLLRGRSEMSFDPDAAMTRAELVTVLWRIAGSPNSDNVGKTPFTDVPAGSWYTAAVNWCSENKIVNGIGDGLFAPDDQITREQIVTILYRFAKFRGLDVGDTTDLAKKFTDAARVSDYAKEALSWAVAVGIINGMPDNTIAPQNSATRAEVATIIMRYTKLVSGTEN</sequence>
<keyword evidence="7" id="KW-1185">Reference proteome</keyword>
<evidence type="ECO:0000313" key="7">
    <source>
        <dbReference type="Proteomes" id="UP001491552"/>
    </source>
</evidence>
<dbReference type="SUPFAM" id="SSF56300">
    <property type="entry name" value="Metallo-dependent phosphatases"/>
    <property type="match status" value="1"/>
</dbReference>
<proteinExistence type="predicted"/>
<comment type="caution">
    <text evidence="6">The sequence shown here is derived from an EMBL/GenBank/DDBJ whole genome shotgun (WGS) entry which is preliminary data.</text>
</comment>
<dbReference type="InterPro" id="IPR008963">
    <property type="entry name" value="Purple_acid_Pase-like_N"/>
</dbReference>
<feature type="domain" description="SLH" evidence="5">
    <location>
        <begin position="1694"/>
        <end position="1757"/>
    </location>
</feature>
<dbReference type="PROSITE" id="PS51272">
    <property type="entry name" value="SLH"/>
    <property type="match status" value="3"/>
</dbReference>
<dbReference type="InterPro" id="IPR018711">
    <property type="entry name" value="NAGPA"/>
</dbReference>
<reference evidence="6 7" key="1">
    <citation type="submission" date="2024-03" db="EMBL/GenBank/DDBJ databases">
        <title>Human intestinal bacterial collection.</title>
        <authorList>
            <person name="Pauvert C."/>
            <person name="Hitch T.C.A."/>
            <person name="Clavel T."/>
        </authorList>
    </citation>
    <scope>NUCLEOTIDE SEQUENCE [LARGE SCALE GENOMIC DNA]</scope>
    <source>
        <strain evidence="6 7">CLA-AA-H192</strain>
    </source>
</reference>
<dbReference type="InterPro" id="IPR015914">
    <property type="entry name" value="PAPs_N"/>
</dbReference>
<dbReference type="CDD" id="cd00063">
    <property type="entry name" value="FN3"/>
    <property type="match status" value="1"/>
</dbReference>
<dbReference type="EMBL" id="JBBMFF010000248">
    <property type="protein sequence ID" value="MEQ2511901.1"/>
    <property type="molecule type" value="Genomic_DNA"/>
</dbReference>
<evidence type="ECO:0000256" key="1">
    <source>
        <dbReference type="ARBA" id="ARBA00022729"/>
    </source>
</evidence>
<evidence type="ECO:0000256" key="2">
    <source>
        <dbReference type="ARBA" id="ARBA00022737"/>
    </source>
</evidence>
<dbReference type="Pfam" id="PF09992">
    <property type="entry name" value="NAGPA"/>
    <property type="match status" value="1"/>
</dbReference>
<feature type="domain" description="Fibronectin type-III" evidence="4">
    <location>
        <begin position="1120"/>
        <end position="1226"/>
    </location>
</feature>
<name>A0ABV1G904_9FIRM</name>
<evidence type="ECO:0000313" key="6">
    <source>
        <dbReference type="EMBL" id="MEQ2511901.1"/>
    </source>
</evidence>
<keyword evidence="6" id="KW-0378">Hydrolase</keyword>
<dbReference type="InterPro" id="IPR039331">
    <property type="entry name" value="PAPs-like"/>
</dbReference>
<dbReference type="PANTHER" id="PTHR22953">
    <property type="entry name" value="ACID PHOSPHATASE RELATED"/>
    <property type="match status" value="1"/>
</dbReference>
<dbReference type="Pfam" id="PF00395">
    <property type="entry name" value="SLH"/>
    <property type="match status" value="3"/>
</dbReference>
<keyword evidence="1 3" id="KW-0732">Signal</keyword>
<feature type="chain" id="PRO_5046396124" evidence="3">
    <location>
        <begin position="32"/>
        <end position="1822"/>
    </location>
</feature>
<feature type="signal peptide" evidence="3">
    <location>
        <begin position="1"/>
        <end position="31"/>
    </location>
</feature>
<dbReference type="InterPro" id="IPR003961">
    <property type="entry name" value="FN3_dom"/>
</dbReference>
<dbReference type="RefSeq" id="WP_349136604.1">
    <property type="nucleotide sequence ID" value="NZ_JBBMFF010000248.1"/>
</dbReference>
<dbReference type="SUPFAM" id="SSF49363">
    <property type="entry name" value="Purple acid phosphatase, N-terminal domain"/>
    <property type="match status" value="1"/>
</dbReference>
<dbReference type="Proteomes" id="UP001491552">
    <property type="component" value="Unassembled WGS sequence"/>
</dbReference>
<dbReference type="InterPro" id="IPR001119">
    <property type="entry name" value="SLH_dom"/>
</dbReference>
<dbReference type="GO" id="GO:0016798">
    <property type="term" value="F:hydrolase activity, acting on glycosyl bonds"/>
    <property type="evidence" value="ECO:0007669"/>
    <property type="project" value="UniProtKB-KW"/>
</dbReference>
<dbReference type="InterPro" id="IPR029052">
    <property type="entry name" value="Metallo-depent_PP-like"/>
</dbReference>
<gene>
    <name evidence="6" type="ORF">WMO66_11715</name>
</gene>
<organism evidence="6 7">
    <name type="scientific">Faecousia intestinalis</name>
    <dbReference type="NCBI Taxonomy" id="3133167"/>
    <lineage>
        <taxon>Bacteria</taxon>
        <taxon>Bacillati</taxon>
        <taxon>Bacillota</taxon>
        <taxon>Clostridia</taxon>
        <taxon>Eubacteriales</taxon>
        <taxon>Oscillospiraceae</taxon>
        <taxon>Faecousia</taxon>
    </lineage>
</organism>
<protein>
    <submittedName>
        <fullName evidence="6">Phosphodiester glycosidase family protein</fullName>
    </submittedName>
</protein>
<dbReference type="Gene3D" id="3.60.21.10">
    <property type="match status" value="1"/>
</dbReference>
<dbReference type="Gene3D" id="2.60.40.380">
    <property type="entry name" value="Purple acid phosphatase-like, N-terminal"/>
    <property type="match status" value="1"/>
</dbReference>
<dbReference type="Gene3D" id="2.10.270.10">
    <property type="entry name" value="Cholin Binding"/>
    <property type="match status" value="1"/>
</dbReference>
<dbReference type="Gene3D" id="2.60.40.1080">
    <property type="match status" value="1"/>
</dbReference>
<dbReference type="Pfam" id="PF16656">
    <property type="entry name" value="Pur_ac_phosph_N"/>
    <property type="match status" value="1"/>
</dbReference>
<keyword evidence="2" id="KW-0677">Repeat</keyword>
<evidence type="ECO:0000256" key="3">
    <source>
        <dbReference type="SAM" id="SignalP"/>
    </source>
</evidence>
<accession>A0ABV1G904</accession>
<dbReference type="PANTHER" id="PTHR22953:SF153">
    <property type="entry name" value="PURPLE ACID PHOSPHATASE"/>
    <property type="match status" value="1"/>
</dbReference>
<dbReference type="PROSITE" id="PS50853">
    <property type="entry name" value="FN3"/>
    <property type="match status" value="1"/>
</dbReference>
<keyword evidence="6" id="KW-0326">Glycosidase</keyword>
<evidence type="ECO:0000259" key="5">
    <source>
        <dbReference type="PROSITE" id="PS51272"/>
    </source>
</evidence>